<sequence length="419" mass="44863">MKSAEAKSKSAQFALVAAFFTQGFLAITYLPRIPEIIDQIDVSFAAWGLIIGLAGLGSLIPLLITNRLVGRFGTRPIVRISSVMIVITTMSLGWATSGWMYFLFHALMMFSMSFFNIAVNAQSVMLQKKVKQVILGKFHAAWSVGAGISAAVSGVLASFMSLQLHLFLVGLLALVAFEVAIRSMLKPSEDGHHEERQAATKVPFFKSPTQLWLLAFGFFAGVFPELVMMDWSAVFSKKIMQLNPTLGAIPFTVFTLAMIAGRLLIGKATKKFHISELSKWGGIIGSFSMLLGVVIAPPLVSTSPVLALFVLSLFWAVTGFGLAPMVPSFFGAAGHVTGLTTAQALSRMSLVNALAVIVAKIFMGALAQGIGLVLALVFPITMMFIAGILAGRVARNSKRKEAVDNAFPLTGPISVVDGL</sequence>
<evidence type="ECO:0000256" key="5">
    <source>
        <dbReference type="SAM" id="Phobius"/>
    </source>
</evidence>
<dbReference type="EMBL" id="CAEZVM010000007">
    <property type="protein sequence ID" value="CAB4627445.1"/>
    <property type="molecule type" value="Genomic_DNA"/>
</dbReference>
<feature type="transmembrane region" description="Helical" evidence="5">
    <location>
        <begin position="344"/>
        <end position="363"/>
    </location>
</feature>
<dbReference type="SUPFAM" id="SSF103473">
    <property type="entry name" value="MFS general substrate transporter"/>
    <property type="match status" value="1"/>
</dbReference>
<evidence type="ECO:0000256" key="3">
    <source>
        <dbReference type="ARBA" id="ARBA00022989"/>
    </source>
</evidence>
<evidence type="ECO:0000313" key="7">
    <source>
        <dbReference type="EMBL" id="CAB4627445.1"/>
    </source>
</evidence>
<dbReference type="Pfam" id="PF07690">
    <property type="entry name" value="MFS_1"/>
    <property type="match status" value="1"/>
</dbReference>
<dbReference type="PANTHER" id="PTHR23514">
    <property type="entry name" value="BYPASS OF STOP CODON PROTEIN 6"/>
    <property type="match status" value="1"/>
</dbReference>
<evidence type="ECO:0000256" key="4">
    <source>
        <dbReference type="ARBA" id="ARBA00023136"/>
    </source>
</evidence>
<dbReference type="InterPro" id="IPR020846">
    <property type="entry name" value="MFS_dom"/>
</dbReference>
<organism evidence="7">
    <name type="scientific">freshwater metagenome</name>
    <dbReference type="NCBI Taxonomy" id="449393"/>
    <lineage>
        <taxon>unclassified sequences</taxon>
        <taxon>metagenomes</taxon>
        <taxon>ecological metagenomes</taxon>
    </lineage>
</organism>
<dbReference type="InterPro" id="IPR011701">
    <property type="entry name" value="MFS"/>
</dbReference>
<feature type="transmembrane region" description="Helical" evidence="5">
    <location>
        <begin position="76"/>
        <end position="95"/>
    </location>
</feature>
<dbReference type="GO" id="GO:0016020">
    <property type="term" value="C:membrane"/>
    <property type="evidence" value="ECO:0007669"/>
    <property type="project" value="UniProtKB-SubCell"/>
</dbReference>
<keyword evidence="4 5" id="KW-0472">Membrane</keyword>
<protein>
    <submittedName>
        <fullName evidence="7">Unannotated protein</fullName>
    </submittedName>
</protein>
<reference evidence="7" key="1">
    <citation type="submission" date="2020-05" db="EMBL/GenBank/DDBJ databases">
        <authorList>
            <person name="Chiriac C."/>
            <person name="Salcher M."/>
            <person name="Ghai R."/>
            <person name="Kavagutti S V."/>
        </authorList>
    </citation>
    <scope>NUCLEOTIDE SEQUENCE</scope>
</reference>
<accession>A0A6J6ISM9</accession>
<feature type="transmembrane region" description="Helical" evidence="5">
    <location>
        <begin position="166"/>
        <end position="185"/>
    </location>
</feature>
<feature type="transmembrane region" description="Helical" evidence="5">
    <location>
        <begin position="211"/>
        <end position="234"/>
    </location>
</feature>
<evidence type="ECO:0000256" key="1">
    <source>
        <dbReference type="ARBA" id="ARBA00004141"/>
    </source>
</evidence>
<feature type="transmembrane region" description="Helical" evidence="5">
    <location>
        <begin position="140"/>
        <end position="160"/>
    </location>
</feature>
<feature type="transmembrane region" description="Helical" evidence="5">
    <location>
        <begin position="306"/>
        <end position="332"/>
    </location>
</feature>
<dbReference type="Gene3D" id="1.20.1250.20">
    <property type="entry name" value="MFS general substrate transporter like domains"/>
    <property type="match status" value="2"/>
</dbReference>
<feature type="transmembrane region" description="Helical" evidence="5">
    <location>
        <begin position="277"/>
        <end position="300"/>
    </location>
</feature>
<dbReference type="PANTHER" id="PTHR23514:SF13">
    <property type="entry name" value="INNER MEMBRANE PROTEIN YBJJ"/>
    <property type="match status" value="1"/>
</dbReference>
<feature type="transmembrane region" description="Helical" evidence="5">
    <location>
        <begin position="246"/>
        <end position="265"/>
    </location>
</feature>
<proteinExistence type="predicted"/>
<feature type="transmembrane region" description="Helical" evidence="5">
    <location>
        <begin position="12"/>
        <end position="30"/>
    </location>
</feature>
<dbReference type="InterPro" id="IPR036259">
    <property type="entry name" value="MFS_trans_sf"/>
</dbReference>
<gene>
    <name evidence="7" type="ORF">UFOPK2032_00356</name>
</gene>
<name>A0A6J6ISM9_9ZZZZ</name>
<evidence type="ECO:0000256" key="2">
    <source>
        <dbReference type="ARBA" id="ARBA00022692"/>
    </source>
</evidence>
<keyword evidence="3 5" id="KW-1133">Transmembrane helix</keyword>
<keyword evidence="2 5" id="KW-0812">Transmembrane</keyword>
<feature type="transmembrane region" description="Helical" evidence="5">
    <location>
        <begin position="42"/>
        <end position="64"/>
    </location>
</feature>
<comment type="subcellular location">
    <subcellularLocation>
        <location evidence="1">Membrane</location>
        <topology evidence="1">Multi-pass membrane protein</topology>
    </subcellularLocation>
</comment>
<feature type="domain" description="Major facilitator superfamily (MFS) profile" evidence="6">
    <location>
        <begin position="11"/>
        <end position="398"/>
    </location>
</feature>
<evidence type="ECO:0000259" key="6">
    <source>
        <dbReference type="PROSITE" id="PS50850"/>
    </source>
</evidence>
<feature type="transmembrane region" description="Helical" evidence="5">
    <location>
        <begin position="369"/>
        <end position="390"/>
    </location>
</feature>
<dbReference type="InterPro" id="IPR051788">
    <property type="entry name" value="MFS_Transporter"/>
</dbReference>
<dbReference type="PROSITE" id="PS50850">
    <property type="entry name" value="MFS"/>
    <property type="match status" value="1"/>
</dbReference>
<dbReference type="AlphaFoldDB" id="A0A6J6ISM9"/>
<feature type="transmembrane region" description="Helical" evidence="5">
    <location>
        <begin position="101"/>
        <end position="119"/>
    </location>
</feature>
<dbReference type="GO" id="GO:0022857">
    <property type="term" value="F:transmembrane transporter activity"/>
    <property type="evidence" value="ECO:0007669"/>
    <property type="project" value="InterPro"/>
</dbReference>